<evidence type="ECO:0000313" key="3">
    <source>
        <dbReference type="Proteomes" id="UP001520878"/>
    </source>
</evidence>
<protein>
    <submittedName>
        <fullName evidence="2">Type II secretion system GspH family protein</fullName>
    </submittedName>
</protein>
<keyword evidence="3" id="KW-1185">Reference proteome</keyword>
<sequence>MSVLKHKATSMRAESRGFTLIELVIGIIVFAIALTTIISFLAPQARRSADPIMQVRATELAQSLFDEITAKAYDENSYANGSQVRCNEDINQDGELLVADGEIACSAVLGAEEGTRDAFDDVDDYHNFVLDYNLPGSFTNALGESIVLDGRQLYAGFRAEITVSYAGQFYAELPAPERFQDSKRVDVLITLPNGDELTFSQYRSNF</sequence>
<organism evidence="2 3">
    <name type="scientific">Fluctibacter halophilus</name>
    <dbReference type="NCBI Taxonomy" id="226011"/>
    <lineage>
        <taxon>Bacteria</taxon>
        <taxon>Pseudomonadati</taxon>
        <taxon>Pseudomonadota</taxon>
        <taxon>Gammaproteobacteria</taxon>
        <taxon>Alteromonadales</taxon>
        <taxon>Alteromonadaceae</taxon>
        <taxon>Fluctibacter</taxon>
    </lineage>
</organism>
<dbReference type="EMBL" id="JAJEWP010000005">
    <property type="protein sequence ID" value="MCC2617644.1"/>
    <property type="molecule type" value="Genomic_DNA"/>
</dbReference>
<keyword evidence="1" id="KW-1133">Transmembrane helix</keyword>
<keyword evidence="1" id="KW-0472">Membrane</keyword>
<reference evidence="2 3" key="1">
    <citation type="submission" date="2021-10" db="EMBL/GenBank/DDBJ databases">
        <title>Draft genome of Aestuariibacter halophilus JC2043.</title>
        <authorList>
            <person name="Emsley S.A."/>
            <person name="Pfannmuller K.M."/>
            <person name="Ushijima B."/>
            <person name="Saw J.H."/>
            <person name="Videau P."/>
        </authorList>
    </citation>
    <scope>NUCLEOTIDE SEQUENCE [LARGE SCALE GENOMIC DNA]</scope>
    <source>
        <strain evidence="2 3">JC2043</strain>
    </source>
</reference>
<keyword evidence="1" id="KW-0812">Transmembrane</keyword>
<comment type="caution">
    <text evidence="2">The sequence shown here is derived from an EMBL/GenBank/DDBJ whole genome shotgun (WGS) entry which is preliminary data.</text>
</comment>
<proteinExistence type="predicted"/>
<evidence type="ECO:0000256" key="1">
    <source>
        <dbReference type="SAM" id="Phobius"/>
    </source>
</evidence>
<dbReference type="Pfam" id="PF07963">
    <property type="entry name" value="N_methyl"/>
    <property type="match status" value="1"/>
</dbReference>
<dbReference type="PROSITE" id="PS00409">
    <property type="entry name" value="PROKAR_NTER_METHYL"/>
    <property type="match status" value="1"/>
</dbReference>
<dbReference type="Proteomes" id="UP001520878">
    <property type="component" value="Unassembled WGS sequence"/>
</dbReference>
<feature type="transmembrane region" description="Helical" evidence="1">
    <location>
        <begin position="20"/>
        <end position="42"/>
    </location>
</feature>
<gene>
    <name evidence="2" type="ORF">LJ739_15430</name>
</gene>
<dbReference type="NCBIfam" id="TIGR02532">
    <property type="entry name" value="IV_pilin_GFxxxE"/>
    <property type="match status" value="1"/>
</dbReference>
<evidence type="ECO:0000313" key="2">
    <source>
        <dbReference type="EMBL" id="MCC2617644.1"/>
    </source>
</evidence>
<accession>A0ABS8GB46</accession>
<dbReference type="RefSeq" id="WP_229161948.1">
    <property type="nucleotide sequence ID" value="NZ_JAJEWP010000005.1"/>
</dbReference>
<dbReference type="InterPro" id="IPR012902">
    <property type="entry name" value="N_methyl_site"/>
</dbReference>
<name>A0ABS8GB46_9ALTE</name>